<proteinExistence type="predicted"/>
<sequence>MSVASTTLIRGADLVASPWKNGGGVTREIAAYPAGASMDAFAWRVSIAEVAQAGPFSRFAGVDRTLVLLDGAGMRLHEGERTHTLARPLDIAGEASIDATLVDGPTRDFNLMVRRDDARGTLEQWRAPESHDLDADTALLYCAQGAMRVRVNRGEPIALEQGDTLRIEHARAHIDTEGSGALLAIALKDVE</sequence>
<dbReference type="Gene3D" id="2.60.120.10">
    <property type="entry name" value="Jelly Rolls"/>
    <property type="match status" value="1"/>
</dbReference>
<evidence type="ECO:0000313" key="2">
    <source>
        <dbReference type="Proteomes" id="UP000036959"/>
    </source>
</evidence>
<dbReference type="CDD" id="cd20293">
    <property type="entry name" value="cupin_HutD_N"/>
    <property type="match status" value="1"/>
</dbReference>
<comment type="caution">
    <text evidence="1">The sequence shown here is derived from an EMBL/GenBank/DDBJ whole genome shotgun (WGS) entry which is preliminary data.</text>
</comment>
<organism evidence="1 2">
    <name type="scientific">Candidatus Burkholderia verschuerenii</name>
    <dbReference type="NCBI Taxonomy" id="242163"/>
    <lineage>
        <taxon>Bacteria</taxon>
        <taxon>Pseudomonadati</taxon>
        <taxon>Pseudomonadota</taxon>
        <taxon>Betaproteobacteria</taxon>
        <taxon>Burkholderiales</taxon>
        <taxon>Burkholderiaceae</taxon>
        <taxon>Burkholderia</taxon>
    </lineage>
</organism>
<evidence type="ECO:0000313" key="1">
    <source>
        <dbReference type="EMBL" id="KND60459.1"/>
    </source>
</evidence>
<dbReference type="OrthoDB" id="9800082at2"/>
<dbReference type="PANTHER" id="PTHR37943">
    <property type="entry name" value="PROTEIN VES"/>
    <property type="match status" value="1"/>
</dbReference>
<dbReference type="SUPFAM" id="SSF51182">
    <property type="entry name" value="RmlC-like cupins"/>
    <property type="match status" value="1"/>
</dbReference>
<reference evidence="2" key="1">
    <citation type="submission" date="2015-06" db="EMBL/GenBank/DDBJ databases">
        <title>Comparative genomics of Burkholderia leaf nodule symbionts.</title>
        <authorList>
            <person name="Carlier A."/>
            <person name="Eberl L."/>
            <person name="Pinto-Carbo M."/>
        </authorList>
    </citation>
    <scope>NUCLEOTIDE SEQUENCE [LARGE SCALE GENOMIC DNA]</scope>
    <source>
        <strain evidence="2">UZHbot4</strain>
    </source>
</reference>
<protein>
    <submittedName>
        <fullName evidence="1">Histidine degradation</fullName>
    </submittedName>
</protein>
<keyword evidence="2" id="KW-1185">Reference proteome</keyword>
<dbReference type="Pfam" id="PF05962">
    <property type="entry name" value="HutD"/>
    <property type="match status" value="1"/>
</dbReference>
<dbReference type="PATRIC" id="fig|242163.4.peg.6011"/>
<dbReference type="PANTHER" id="PTHR37943:SF1">
    <property type="entry name" value="PROTEIN VES"/>
    <property type="match status" value="1"/>
</dbReference>
<accession>A0A0L0MEQ9</accession>
<dbReference type="InterPro" id="IPR010282">
    <property type="entry name" value="Uncharacterised_HutD/Ves"/>
</dbReference>
<dbReference type="AlphaFoldDB" id="A0A0L0MEQ9"/>
<dbReference type="RefSeq" id="WP_050453659.1">
    <property type="nucleotide sequence ID" value="NZ_LFJJ01000061.1"/>
</dbReference>
<gene>
    <name evidence="1" type="ORF">BVER_03717</name>
</gene>
<name>A0A0L0MEQ9_9BURK</name>
<dbReference type="EMBL" id="LFJJ01000061">
    <property type="protein sequence ID" value="KND60459.1"/>
    <property type="molecule type" value="Genomic_DNA"/>
</dbReference>
<dbReference type="InterPro" id="IPR014710">
    <property type="entry name" value="RmlC-like_jellyroll"/>
</dbReference>
<dbReference type="Proteomes" id="UP000036959">
    <property type="component" value="Unassembled WGS sequence"/>
</dbReference>
<dbReference type="InterPro" id="IPR011051">
    <property type="entry name" value="RmlC_Cupin_sf"/>
</dbReference>